<evidence type="ECO:0000313" key="1">
    <source>
        <dbReference type="EMBL" id="AAS21367.1"/>
    </source>
</evidence>
<dbReference type="AlphaFoldDB" id="Q675Z8"/>
<reference evidence="1" key="2">
    <citation type="journal article" date="2005" name="Curr. Biol.">
        <title>Remodelling of the homeobox gene complement in the tunicate Oikopleura dioica.</title>
        <authorList>
            <person name="Edvardsen R.B."/>
            <person name="Seo H.C."/>
            <person name="Jensen M.F."/>
            <person name="Mialon A."/>
            <person name="Mikhaleva J."/>
            <person name="Bjordal M."/>
            <person name="Cartry J."/>
            <person name="Reinhardt R."/>
            <person name="Weissenbach J."/>
            <person name="Wincker P."/>
            <person name="Chourrout D."/>
        </authorList>
    </citation>
    <scope>NUCLEOTIDE SEQUENCE</scope>
</reference>
<dbReference type="Proteomes" id="UP000011014">
    <property type="component" value="Unassembled WGS sequence"/>
</dbReference>
<dbReference type="EMBL" id="AY449459">
    <property type="protein sequence ID" value="AAS21367.1"/>
    <property type="molecule type" value="Genomic_DNA"/>
</dbReference>
<evidence type="ECO:0000313" key="2">
    <source>
        <dbReference type="EMBL" id="CBY43137.1"/>
    </source>
</evidence>
<accession>Q675Z8</accession>
<reference evidence="2" key="3">
    <citation type="journal article" date="2010" name="Science">
        <title>Plasticity of animal genome architecture unmasked by rapid evolution of a pelagic tunicate.</title>
        <authorList>
            <person name="Denoeud F."/>
            <person name="Henriet S."/>
            <person name="Mungpakdee S."/>
            <person name="Aury J.M."/>
            <person name="Da Silva C."/>
            <person name="Brinkmann H."/>
            <person name="Mikhaleva J."/>
            <person name="Olsen L.C."/>
            <person name="Jubin C."/>
            <person name="Canestro C."/>
            <person name="Bouquet J.M."/>
            <person name="Danks G."/>
            <person name="Poulain J."/>
            <person name="Campsteijn C."/>
            <person name="Adamski M."/>
            <person name="Cross I."/>
            <person name="Yadetie F."/>
            <person name="Muffato M."/>
            <person name="Louis A."/>
            <person name="Butcher S."/>
            <person name="Tsagkogeorga G."/>
            <person name="Konrad A."/>
            <person name="Singh S."/>
            <person name="Jensen M.F."/>
            <person name="Cong E.H."/>
            <person name="Eikeseth-Otteraa H."/>
            <person name="Noel B."/>
            <person name="Anthouard V."/>
            <person name="Porcel B.M."/>
            <person name="Kachouri-Lafond R."/>
            <person name="Nishino A."/>
            <person name="Ugolini M."/>
            <person name="Chourrout P."/>
            <person name="Nishida H."/>
            <person name="Aasland R."/>
            <person name="Huzurbazar S."/>
            <person name="Westhof E."/>
            <person name="Delsuc F."/>
            <person name="Lehrach H."/>
            <person name="Reinhardt R."/>
            <person name="Weissenbach J."/>
            <person name="Roy S.W."/>
            <person name="Artiguenave F."/>
            <person name="Postlethwait J.H."/>
            <person name="Manak J.R."/>
            <person name="Thompson E.M."/>
            <person name="Jaillon O."/>
            <person name="Du Pasquier L."/>
            <person name="Boudinot P."/>
            <person name="Liberles D.A."/>
            <person name="Volff J.N."/>
            <person name="Philippe H."/>
            <person name="Lenhard B."/>
            <person name="Roest Crollius H."/>
            <person name="Wincker P."/>
            <person name="Chourrout D."/>
        </authorList>
    </citation>
    <scope>NUCLEOTIDE SEQUENCE [LARGE SCALE GENOMIC DNA]</scope>
</reference>
<proteinExistence type="predicted"/>
<dbReference type="EMBL" id="FN657880">
    <property type="protein sequence ID" value="CBY43137.1"/>
    <property type="molecule type" value="Genomic_DNA"/>
</dbReference>
<protein>
    <submittedName>
        <fullName evidence="1">Uncharacterized protein</fullName>
    </submittedName>
</protein>
<reference evidence="1" key="1">
    <citation type="journal article" date="2004" name="Nature">
        <title>Hox cluster disintegration with persistent anteroposterior order of expression in Oikopleura dioica.</title>
        <authorList>
            <person name="Seo H.C."/>
            <person name="Edvardsen R.B."/>
            <person name="Maeland A.D."/>
            <person name="Bjordal M."/>
            <person name="Jensen M.F."/>
            <person name="Hansen A."/>
            <person name="Flaat M."/>
            <person name="Weissenbach J."/>
            <person name="Lehrach H."/>
            <person name="Wincker P."/>
            <person name="Reinhardt R."/>
            <person name="Chourrout D."/>
        </authorList>
    </citation>
    <scope>NUCLEOTIDE SEQUENCE</scope>
</reference>
<sequence length="213" mass="24877">MRDEKLQHFNDDSGYLSDGIKLSTERKNKLKRRLFSLPEEESENALFPCTTPKKILKTEFLPIPIKQNHAEELTKENKQPHKDEHQKERTLVDDLESITILFKKLTEAQKKNNKINRLCEFPAKSPVKFSQLRLLLVQFNVQIMGILERMLSKNQYGSAFEFCLASWILAEKIPREWNDEIMEDIACAPIDSIVDYLEKIVKKSELAEDSLVR</sequence>
<organism evidence="1">
    <name type="scientific">Oikopleura dioica</name>
    <name type="common">Tunicate</name>
    <dbReference type="NCBI Taxonomy" id="34765"/>
    <lineage>
        <taxon>Eukaryota</taxon>
        <taxon>Metazoa</taxon>
        <taxon>Chordata</taxon>
        <taxon>Tunicata</taxon>
        <taxon>Appendicularia</taxon>
        <taxon>Copelata</taxon>
        <taxon>Oikopleuridae</taxon>
        <taxon>Oikopleura</taxon>
    </lineage>
</organism>
<name>Q675Z8_OIKDI</name>
<gene>
    <name evidence="1" type="ORF">003-08</name>
    <name evidence="2" type="ORF">GSOID_T00027711001</name>
</gene>